<comment type="caution">
    <text evidence="2">The sequence shown here is derived from an EMBL/GenBank/DDBJ whole genome shotgun (WGS) entry which is preliminary data.</text>
</comment>
<dbReference type="SUPFAM" id="SSF56112">
    <property type="entry name" value="Protein kinase-like (PK-like)"/>
    <property type="match status" value="1"/>
</dbReference>
<gene>
    <name evidence="2" type="ORF">GWI33_010518</name>
</gene>
<reference evidence="2" key="1">
    <citation type="submission" date="2020-08" db="EMBL/GenBank/DDBJ databases">
        <title>Genome sequencing and assembly of the red palm weevil Rhynchophorus ferrugineus.</title>
        <authorList>
            <person name="Dias G.B."/>
            <person name="Bergman C.M."/>
            <person name="Manee M."/>
        </authorList>
    </citation>
    <scope>NUCLEOTIDE SEQUENCE</scope>
    <source>
        <strain evidence="2">AA-2017</strain>
        <tissue evidence="2">Whole larva</tissue>
    </source>
</reference>
<dbReference type="SMART" id="SM00587">
    <property type="entry name" value="CHK"/>
    <property type="match status" value="1"/>
</dbReference>
<dbReference type="Proteomes" id="UP000625711">
    <property type="component" value="Unassembled WGS sequence"/>
</dbReference>
<dbReference type="OrthoDB" id="190089at2759"/>
<dbReference type="PANTHER" id="PTHR11012">
    <property type="entry name" value="PROTEIN KINASE-LIKE DOMAIN-CONTAINING"/>
    <property type="match status" value="1"/>
</dbReference>
<evidence type="ECO:0000313" key="2">
    <source>
        <dbReference type="EMBL" id="KAF7285519.1"/>
    </source>
</evidence>
<dbReference type="InterPro" id="IPR015897">
    <property type="entry name" value="CHK_kinase-like"/>
</dbReference>
<name>A0A834IQL7_RHYFE</name>
<evidence type="ECO:0000313" key="3">
    <source>
        <dbReference type="Proteomes" id="UP000625711"/>
    </source>
</evidence>
<proteinExistence type="predicted"/>
<dbReference type="InterPro" id="IPR004119">
    <property type="entry name" value="EcKL"/>
</dbReference>
<accession>A0A834IQL7</accession>
<keyword evidence="3" id="KW-1185">Reference proteome</keyword>
<dbReference type="EMBL" id="JAACXV010000052">
    <property type="protein sequence ID" value="KAF7285519.1"/>
    <property type="molecule type" value="Genomic_DNA"/>
</dbReference>
<protein>
    <recommendedName>
        <fullName evidence="1">CHK kinase-like domain-containing protein</fullName>
    </recommendedName>
</protein>
<organism evidence="2 3">
    <name type="scientific">Rhynchophorus ferrugineus</name>
    <name type="common">Red palm weevil</name>
    <name type="synonym">Curculio ferrugineus</name>
    <dbReference type="NCBI Taxonomy" id="354439"/>
    <lineage>
        <taxon>Eukaryota</taxon>
        <taxon>Metazoa</taxon>
        <taxon>Ecdysozoa</taxon>
        <taxon>Arthropoda</taxon>
        <taxon>Hexapoda</taxon>
        <taxon>Insecta</taxon>
        <taxon>Pterygota</taxon>
        <taxon>Neoptera</taxon>
        <taxon>Endopterygota</taxon>
        <taxon>Coleoptera</taxon>
        <taxon>Polyphaga</taxon>
        <taxon>Cucujiformia</taxon>
        <taxon>Curculionidae</taxon>
        <taxon>Dryophthorinae</taxon>
        <taxon>Rhynchophorus</taxon>
    </lineage>
</organism>
<feature type="domain" description="CHK kinase-like" evidence="1">
    <location>
        <begin position="123"/>
        <end position="313"/>
    </location>
</feature>
<dbReference type="Pfam" id="PF02958">
    <property type="entry name" value="EcKL"/>
    <property type="match status" value="1"/>
</dbReference>
<sequence length="472" mass="55394">MAQSLLDEKDCKIIISKYLQSEKFEFVTFRVKPFVDKEREYYRDNAIIEISVKISKNISRLRLFLKQYHSKYPALVTVLRERKMSEREIFFYEIALPEMIKGAPDYDADFVPSYFLGKLNRFVILEDLSASKFVVAKKYNYLVLDRFHVSLGLKALSKLHALSLATLGQRETLTQNSLLQDNPLKCDNTLPASIKGLKTLLVAFNQSRGAPKDDLNERLDVFIKNCTDLMDAQREYRQVLCHGNIYTRNLLFKYEGSFPVDCKLLNFELIKYFPPAYDVLMFIYFTTVKTFRQHYFTHLIKYYYDCLTEELRKLNLDINKELPVKEFERSIDTLMPVIKLSSCVFLQNFGAKKGFYEGVKKDSDLYKEFLFNDKSQIIEGIMKKDPIFKEIIIESLEELMEIITVSQINKEVCYKLIEETLGTTLYEIKNYQFSSDNSELTVEVKLDDEKDSLKSFTFIINDNKNKYISELK</sequence>
<dbReference type="Gene3D" id="3.90.1200.10">
    <property type="match status" value="1"/>
</dbReference>
<dbReference type="PANTHER" id="PTHR11012:SF48">
    <property type="entry name" value="CHK KINASE-LIKE DOMAIN-CONTAINING PROTEIN-RELATED"/>
    <property type="match status" value="1"/>
</dbReference>
<dbReference type="InterPro" id="IPR011009">
    <property type="entry name" value="Kinase-like_dom_sf"/>
</dbReference>
<evidence type="ECO:0000259" key="1">
    <source>
        <dbReference type="SMART" id="SM00587"/>
    </source>
</evidence>
<dbReference type="AlphaFoldDB" id="A0A834IQL7"/>